<dbReference type="Proteomes" id="UP000270296">
    <property type="component" value="Unassembled WGS sequence"/>
</dbReference>
<protein>
    <submittedName>
        <fullName evidence="3">Ribosome-binding factor A</fullName>
    </submittedName>
</protein>
<gene>
    <name evidence="1" type="ORF">SBAD_LOCUS7479</name>
</gene>
<evidence type="ECO:0000313" key="2">
    <source>
        <dbReference type="Proteomes" id="UP000270296"/>
    </source>
</evidence>
<reference evidence="3" key="1">
    <citation type="submission" date="2016-06" db="UniProtKB">
        <authorList>
            <consortium name="WormBaseParasite"/>
        </authorList>
    </citation>
    <scope>IDENTIFICATION</scope>
</reference>
<dbReference type="EMBL" id="UZAM01010663">
    <property type="protein sequence ID" value="VDP13263.1"/>
    <property type="molecule type" value="Genomic_DNA"/>
</dbReference>
<keyword evidence="2" id="KW-1185">Reference proteome</keyword>
<name>A0A183IV32_9BILA</name>
<proteinExistence type="predicted"/>
<dbReference type="WBParaSite" id="SBAD_0000776201-mRNA-1">
    <property type="protein sequence ID" value="SBAD_0000776201-mRNA-1"/>
    <property type="gene ID" value="SBAD_0000776201"/>
</dbReference>
<organism evidence="3">
    <name type="scientific">Soboliphyme baturini</name>
    <dbReference type="NCBI Taxonomy" id="241478"/>
    <lineage>
        <taxon>Eukaryota</taxon>
        <taxon>Metazoa</taxon>
        <taxon>Ecdysozoa</taxon>
        <taxon>Nematoda</taxon>
        <taxon>Enoplea</taxon>
        <taxon>Dorylaimia</taxon>
        <taxon>Dioctophymatida</taxon>
        <taxon>Dioctophymatoidea</taxon>
        <taxon>Soboliphymatidae</taxon>
        <taxon>Soboliphyme</taxon>
    </lineage>
</organism>
<evidence type="ECO:0000313" key="1">
    <source>
        <dbReference type="EMBL" id="VDP13263.1"/>
    </source>
</evidence>
<accession>A0A183IV32</accession>
<reference evidence="1 2" key="2">
    <citation type="submission" date="2018-11" db="EMBL/GenBank/DDBJ databases">
        <authorList>
            <consortium name="Pathogen Informatics"/>
        </authorList>
    </citation>
    <scope>NUCLEOTIDE SEQUENCE [LARGE SCALE GENOMIC DNA]</scope>
</reference>
<dbReference type="AlphaFoldDB" id="A0A183IV32"/>
<evidence type="ECO:0000313" key="3">
    <source>
        <dbReference type="WBParaSite" id="SBAD_0000776201-mRNA-1"/>
    </source>
</evidence>
<sequence>MKQSVAHKIAEIFTEDFPIPNFYFIKIKNVAVHSVTNAYLIAMDLHIDQRELSKLLRQGIQNMSFN</sequence>